<proteinExistence type="predicted"/>
<organism evidence="6 7">
    <name type="scientific">Siphonobacter curvatus</name>
    <dbReference type="NCBI Taxonomy" id="2094562"/>
    <lineage>
        <taxon>Bacteria</taxon>
        <taxon>Pseudomonadati</taxon>
        <taxon>Bacteroidota</taxon>
        <taxon>Cytophagia</taxon>
        <taxon>Cytophagales</taxon>
        <taxon>Cytophagaceae</taxon>
        <taxon>Siphonobacter</taxon>
    </lineage>
</organism>
<dbReference type="RefSeq" id="WP_104715884.1">
    <property type="nucleotide sequence ID" value="NZ_PTRA01000008.1"/>
</dbReference>
<feature type="transmembrane region" description="Helical" evidence="5">
    <location>
        <begin position="417"/>
        <end position="440"/>
    </location>
</feature>
<reference evidence="7" key="1">
    <citation type="submission" date="2018-02" db="EMBL/GenBank/DDBJ databases">
        <title>Genome sequencing of Solimonas sp. HR-BB.</title>
        <authorList>
            <person name="Lee Y."/>
            <person name="Jeon C.O."/>
        </authorList>
    </citation>
    <scope>NUCLEOTIDE SEQUENCE [LARGE SCALE GENOMIC DNA]</scope>
    <source>
        <strain evidence="7">HR-U</strain>
    </source>
</reference>
<feature type="transmembrane region" description="Helical" evidence="5">
    <location>
        <begin position="145"/>
        <end position="163"/>
    </location>
</feature>
<evidence type="ECO:0000256" key="4">
    <source>
        <dbReference type="ARBA" id="ARBA00023136"/>
    </source>
</evidence>
<feature type="transmembrane region" description="Helical" evidence="5">
    <location>
        <begin position="215"/>
        <end position="234"/>
    </location>
</feature>
<dbReference type="GO" id="GO:0016020">
    <property type="term" value="C:membrane"/>
    <property type="evidence" value="ECO:0007669"/>
    <property type="project" value="UniProtKB-SubCell"/>
</dbReference>
<feature type="transmembrane region" description="Helical" evidence="5">
    <location>
        <begin position="175"/>
        <end position="195"/>
    </location>
</feature>
<feature type="transmembrane region" description="Helical" evidence="5">
    <location>
        <begin position="446"/>
        <end position="463"/>
    </location>
</feature>
<evidence type="ECO:0000313" key="6">
    <source>
        <dbReference type="EMBL" id="PQA53718.1"/>
    </source>
</evidence>
<feature type="transmembrane region" description="Helical" evidence="5">
    <location>
        <begin position="311"/>
        <end position="337"/>
    </location>
</feature>
<dbReference type="GO" id="GO:0015179">
    <property type="term" value="F:L-amino acid transmembrane transporter activity"/>
    <property type="evidence" value="ECO:0007669"/>
    <property type="project" value="TreeGrafter"/>
</dbReference>
<feature type="transmembrane region" description="Helical" evidence="5">
    <location>
        <begin position="254"/>
        <end position="279"/>
    </location>
</feature>
<keyword evidence="4 5" id="KW-0472">Membrane</keyword>
<dbReference type="Pfam" id="PF13520">
    <property type="entry name" value="AA_permease_2"/>
    <property type="match status" value="1"/>
</dbReference>
<sequence length="469" mass="51093">MPESQGHLRRSIGLVSGIVFVISAVIGTGVFKKVAPMSAELQSPGLVLAAWLLAGMISLAGTLSNAEVASMLVDSGGEYVYFRTIYNRFFAFLLGWTNFAVIRTASIASISYVFAQSLGSLITLPATPESLSSIHLFGLQPLDNLSVKLVAIGLVLILTLLNARGLKMGETISRILTVAMISTMLVIIVLGLFSATGSWANIEQPSVNFDADKMSGGTLASALALACLSAFWAYEGWNNLGYIGGEIRNPQRNLPWALTIGTLIIMTIYLLMNFVYFYVLPIDDIIAVHQSKNGIAAVVAVKHFLGNGGGLVISLLILVTTFNCTSSTILMASRLFYAMAKDGLFFKTANYIHPVFNTPSKALWIQGFWSSVLILSGTFDQLTDMLIFASFIFYGATTLGVFILRRKMPDVNRPYKVIGYPIVPGLFLIFCAFLVVNTLFTRTTEAMIGLLLMATGLPFYWIWRKRATV</sequence>
<dbReference type="InterPro" id="IPR050598">
    <property type="entry name" value="AminoAcid_Transporter"/>
</dbReference>
<protein>
    <submittedName>
        <fullName evidence="6">Amino acid permease</fullName>
    </submittedName>
</protein>
<dbReference type="PIRSF" id="PIRSF006060">
    <property type="entry name" value="AA_transporter"/>
    <property type="match status" value="1"/>
</dbReference>
<keyword evidence="3 5" id="KW-1133">Transmembrane helix</keyword>
<feature type="transmembrane region" description="Helical" evidence="5">
    <location>
        <begin position="89"/>
        <end position="115"/>
    </location>
</feature>
<feature type="transmembrane region" description="Helical" evidence="5">
    <location>
        <begin position="385"/>
        <end position="405"/>
    </location>
</feature>
<dbReference type="Proteomes" id="UP000239590">
    <property type="component" value="Unassembled WGS sequence"/>
</dbReference>
<evidence type="ECO:0000256" key="3">
    <source>
        <dbReference type="ARBA" id="ARBA00022989"/>
    </source>
</evidence>
<dbReference type="InterPro" id="IPR002293">
    <property type="entry name" value="AA/rel_permease1"/>
</dbReference>
<evidence type="ECO:0000313" key="7">
    <source>
        <dbReference type="Proteomes" id="UP000239590"/>
    </source>
</evidence>
<accession>A0A2S7IFB5</accession>
<dbReference type="OrthoDB" id="9810109at2"/>
<feature type="transmembrane region" description="Helical" evidence="5">
    <location>
        <begin position="362"/>
        <end position="379"/>
    </location>
</feature>
<dbReference type="Gene3D" id="1.20.1740.10">
    <property type="entry name" value="Amino acid/polyamine transporter I"/>
    <property type="match status" value="1"/>
</dbReference>
<feature type="transmembrane region" description="Helical" evidence="5">
    <location>
        <begin position="12"/>
        <end position="31"/>
    </location>
</feature>
<name>A0A2S7IFB5_9BACT</name>
<evidence type="ECO:0000256" key="2">
    <source>
        <dbReference type="ARBA" id="ARBA00022692"/>
    </source>
</evidence>
<comment type="subcellular location">
    <subcellularLocation>
        <location evidence="1">Membrane</location>
        <topology evidence="1">Multi-pass membrane protein</topology>
    </subcellularLocation>
</comment>
<evidence type="ECO:0000256" key="5">
    <source>
        <dbReference type="SAM" id="Phobius"/>
    </source>
</evidence>
<dbReference type="EMBL" id="PTRA01000008">
    <property type="protein sequence ID" value="PQA53718.1"/>
    <property type="molecule type" value="Genomic_DNA"/>
</dbReference>
<feature type="transmembrane region" description="Helical" evidence="5">
    <location>
        <begin position="46"/>
        <end position="68"/>
    </location>
</feature>
<evidence type="ECO:0000256" key="1">
    <source>
        <dbReference type="ARBA" id="ARBA00004141"/>
    </source>
</evidence>
<dbReference type="PANTHER" id="PTHR11785:SF512">
    <property type="entry name" value="SOBREMESA, ISOFORM B"/>
    <property type="match status" value="1"/>
</dbReference>
<dbReference type="AlphaFoldDB" id="A0A2S7IFB5"/>
<keyword evidence="7" id="KW-1185">Reference proteome</keyword>
<comment type="caution">
    <text evidence="6">The sequence shown here is derived from an EMBL/GenBank/DDBJ whole genome shotgun (WGS) entry which is preliminary data.</text>
</comment>
<dbReference type="PANTHER" id="PTHR11785">
    <property type="entry name" value="AMINO ACID TRANSPORTER"/>
    <property type="match status" value="1"/>
</dbReference>
<gene>
    <name evidence="6" type="ORF">C5O19_23870</name>
</gene>
<keyword evidence="2 5" id="KW-0812">Transmembrane</keyword>